<accession>A0AA36CFK9</accession>
<gene>
    <name evidence="2" type="ORF">MSPICULIGERA_LOCUS5726</name>
</gene>
<dbReference type="AlphaFoldDB" id="A0AA36CFK9"/>
<name>A0AA36CFK9_9BILA</name>
<sequence>MPYSQKGKCLSPKVVHLKEVGPKEPTVLNIFTMYTANPLAKLSATIISEEELQGLAVDDLTKNLWDGLDNFQMDTGNEIGSIHRLGYIFEKLKTGAGLAAIFDSAKIFCGAGDFATLLVKLQGCSTDDDMQVFVVRLADGRLLVNLEDKFDYTMTGSEENKKKWSERHCAGRNFEKYTSIEWHAGRKAQPSKASAKCETSEQECESAAMKYLYYVDVVHAKPGGTPILLSSQVDHIGRDGHSPIEVKSTGDSKLEGKKLLRWPIRYGATGAQLCVGYHDGTGILEKVELIDPMEKIPREVPPPPKEKDKKEFEEVTSKKTMSLVKNKTKIAENFRGAREKGDEFFQKLLRKTSSAEPFWQITIKNSSTPLTEKRLASISDVARGILPKDEHADGRERLKHLFNEVLQHNNAPAAPKGAPSMSKTMTPITSSIQ</sequence>
<protein>
    <submittedName>
        <fullName evidence="2">Uncharacterized protein</fullName>
    </submittedName>
</protein>
<feature type="region of interest" description="Disordered" evidence="1">
    <location>
        <begin position="295"/>
        <end position="314"/>
    </location>
</feature>
<proteinExistence type="predicted"/>
<evidence type="ECO:0000256" key="1">
    <source>
        <dbReference type="SAM" id="MobiDB-lite"/>
    </source>
</evidence>
<feature type="non-terminal residue" evidence="2">
    <location>
        <position position="1"/>
    </location>
</feature>
<feature type="compositionally biased region" description="Polar residues" evidence="1">
    <location>
        <begin position="421"/>
        <end position="433"/>
    </location>
</feature>
<dbReference type="EMBL" id="CATQJA010001412">
    <property type="protein sequence ID" value="CAJ0567164.1"/>
    <property type="molecule type" value="Genomic_DNA"/>
</dbReference>
<dbReference type="Proteomes" id="UP001177023">
    <property type="component" value="Unassembled WGS sequence"/>
</dbReference>
<keyword evidence="3" id="KW-1185">Reference proteome</keyword>
<feature type="region of interest" description="Disordered" evidence="1">
    <location>
        <begin position="409"/>
        <end position="433"/>
    </location>
</feature>
<organism evidence="2 3">
    <name type="scientific">Mesorhabditis spiculigera</name>
    <dbReference type="NCBI Taxonomy" id="96644"/>
    <lineage>
        <taxon>Eukaryota</taxon>
        <taxon>Metazoa</taxon>
        <taxon>Ecdysozoa</taxon>
        <taxon>Nematoda</taxon>
        <taxon>Chromadorea</taxon>
        <taxon>Rhabditida</taxon>
        <taxon>Rhabditina</taxon>
        <taxon>Rhabditomorpha</taxon>
        <taxon>Rhabditoidea</taxon>
        <taxon>Rhabditidae</taxon>
        <taxon>Mesorhabditinae</taxon>
        <taxon>Mesorhabditis</taxon>
    </lineage>
</organism>
<comment type="caution">
    <text evidence="2">The sequence shown here is derived from an EMBL/GenBank/DDBJ whole genome shotgun (WGS) entry which is preliminary data.</text>
</comment>
<reference evidence="2" key="1">
    <citation type="submission" date="2023-06" db="EMBL/GenBank/DDBJ databases">
        <authorList>
            <person name="Delattre M."/>
        </authorList>
    </citation>
    <scope>NUCLEOTIDE SEQUENCE</scope>
    <source>
        <strain evidence="2">AF72</strain>
    </source>
</reference>
<evidence type="ECO:0000313" key="3">
    <source>
        <dbReference type="Proteomes" id="UP001177023"/>
    </source>
</evidence>
<evidence type="ECO:0000313" key="2">
    <source>
        <dbReference type="EMBL" id="CAJ0567164.1"/>
    </source>
</evidence>